<dbReference type="CDD" id="cd17908">
    <property type="entry name" value="FliM"/>
    <property type="match status" value="1"/>
</dbReference>
<evidence type="ECO:0000313" key="12">
    <source>
        <dbReference type="EMBL" id="GAL07324.1"/>
    </source>
</evidence>
<evidence type="ECO:0000256" key="9">
    <source>
        <dbReference type="ARBA" id="ARBA00023143"/>
    </source>
</evidence>
<sequence length="303" mass="34602">MKLTKKSKVIANTEQVDIRDFDLASPEHRIGALQSIIDNIGKQFERSARHSFHHMLRQSTDFKLVQQDTLKLQEYLQQMKKPSIYREFMVSPHDLHGTIAMDGELLFFMVDLFFGGNGLSARKHSELSDTELRLVERFFTTILQQFSTSWHSITDWQSQLLSKNTLNLFSPLQNNQLYQVCRFTIDIAGQKSGWLEIALPFAGLDFLRDQQCQPANVDTDPALQAKIQQKICQAPIRLHSTLAERRLLLGQIMDLKPGDVIPIELPEQVTVRAGSTPLFEARVAEHNASLVLHIQQILNLSKV</sequence>
<keyword evidence="6" id="KW-0145">Chemotaxis</keyword>
<dbReference type="GO" id="GO:0003774">
    <property type="term" value="F:cytoskeletal motor activity"/>
    <property type="evidence" value="ECO:0007669"/>
    <property type="project" value="InterPro"/>
</dbReference>
<dbReference type="GO" id="GO:0071978">
    <property type="term" value="P:bacterial-type flagellum-dependent swarming motility"/>
    <property type="evidence" value="ECO:0007669"/>
    <property type="project" value="TreeGrafter"/>
</dbReference>
<protein>
    <recommendedName>
        <fullName evidence="4">Flagellar motor switch protein FliM</fullName>
    </recommendedName>
</protein>
<evidence type="ECO:0000313" key="13">
    <source>
        <dbReference type="Proteomes" id="UP000029227"/>
    </source>
</evidence>
<dbReference type="GO" id="GO:0050918">
    <property type="term" value="P:positive chemotaxis"/>
    <property type="evidence" value="ECO:0007669"/>
    <property type="project" value="TreeGrafter"/>
</dbReference>
<evidence type="ECO:0000256" key="10">
    <source>
        <dbReference type="ARBA" id="ARBA00025044"/>
    </source>
</evidence>
<dbReference type="GO" id="GO:0009425">
    <property type="term" value="C:bacterial-type flagellum basal body"/>
    <property type="evidence" value="ECO:0007669"/>
    <property type="project" value="UniProtKB-SubCell"/>
</dbReference>
<gene>
    <name evidence="12" type="ORF">JCM19237_3263</name>
</gene>
<evidence type="ECO:0000259" key="11">
    <source>
        <dbReference type="Pfam" id="PF01052"/>
    </source>
</evidence>
<evidence type="ECO:0000256" key="6">
    <source>
        <dbReference type="ARBA" id="ARBA00022500"/>
    </source>
</evidence>
<feature type="domain" description="Flagellar motor switch protein FliN-like C-terminal" evidence="11">
    <location>
        <begin position="230"/>
        <end position="298"/>
    </location>
</feature>
<evidence type="ECO:0000256" key="8">
    <source>
        <dbReference type="ARBA" id="ARBA00023136"/>
    </source>
</evidence>
<keyword evidence="12" id="KW-0282">Flagellum</keyword>
<reference evidence="12 13" key="1">
    <citation type="journal article" date="2014" name="Genome Announc.">
        <title>Draft Genome Sequences of Two Vibrionaceae Species, Vibrio ponticus C121 and Photobacterium aphoticum C119, Isolated as Coral Reef Microbiota.</title>
        <authorList>
            <person name="Al-saari N."/>
            <person name="Meirelles P.M."/>
            <person name="Mino S."/>
            <person name="Suda W."/>
            <person name="Oshima K."/>
            <person name="Hattori M."/>
            <person name="Ohkuma M."/>
            <person name="Thompson F.L."/>
            <person name="Gomez-Gil B."/>
            <person name="Sawabe T."/>
            <person name="Sawabe T."/>
        </authorList>
    </citation>
    <scope>NUCLEOTIDE SEQUENCE [LARGE SCALE GENOMIC DNA]</scope>
    <source>
        <strain evidence="12 13">JCM 19237</strain>
    </source>
</reference>
<accession>A0A090QZP0</accession>
<keyword evidence="12" id="KW-0966">Cell projection</keyword>
<evidence type="ECO:0000256" key="4">
    <source>
        <dbReference type="ARBA" id="ARBA00021898"/>
    </source>
</evidence>
<dbReference type="STRING" id="754436.JCM19237_3263"/>
<dbReference type="InterPro" id="IPR028976">
    <property type="entry name" value="CheC-like_sf"/>
</dbReference>
<dbReference type="SUPFAM" id="SSF103039">
    <property type="entry name" value="CheC-like"/>
    <property type="match status" value="1"/>
</dbReference>
<evidence type="ECO:0000256" key="1">
    <source>
        <dbReference type="ARBA" id="ARBA00004117"/>
    </source>
</evidence>
<dbReference type="Gene3D" id="3.40.1550.10">
    <property type="entry name" value="CheC-like"/>
    <property type="match status" value="1"/>
</dbReference>
<dbReference type="eggNOG" id="COG1868">
    <property type="taxonomic scope" value="Bacteria"/>
</dbReference>
<name>A0A090QZP0_9GAMM</name>
<keyword evidence="7" id="KW-0283">Flagellar rotation</keyword>
<dbReference type="Pfam" id="PF01052">
    <property type="entry name" value="FliMN_C"/>
    <property type="match status" value="1"/>
</dbReference>
<dbReference type="Proteomes" id="UP000029227">
    <property type="component" value="Unassembled WGS sequence"/>
</dbReference>
<proteinExistence type="inferred from homology"/>
<comment type="function">
    <text evidence="10">FliM is one of three proteins (FliG, FliN, FliM) that forms the rotor-mounted switch complex (C ring), located at the base of the basal body. This complex interacts with the CheY and CheZ chemotaxis proteins, in addition to contacting components of the motor that determine the direction of flagellar rotation.</text>
</comment>
<dbReference type="InterPro" id="IPR001689">
    <property type="entry name" value="Flag_FliM"/>
</dbReference>
<dbReference type="InterPro" id="IPR036429">
    <property type="entry name" value="SpoA-like_sf"/>
</dbReference>
<dbReference type="Gene3D" id="2.30.330.10">
    <property type="entry name" value="SpoA-like"/>
    <property type="match status" value="1"/>
</dbReference>
<evidence type="ECO:0000256" key="5">
    <source>
        <dbReference type="ARBA" id="ARBA00022475"/>
    </source>
</evidence>
<keyword evidence="8" id="KW-0472">Membrane</keyword>
<dbReference type="PANTHER" id="PTHR30034">
    <property type="entry name" value="FLAGELLAR MOTOR SWITCH PROTEIN FLIM"/>
    <property type="match status" value="1"/>
</dbReference>
<dbReference type="SUPFAM" id="SSF101801">
    <property type="entry name" value="Surface presentation of antigens (SPOA)"/>
    <property type="match status" value="1"/>
</dbReference>
<comment type="caution">
    <text evidence="12">The sequence shown here is derived from an EMBL/GenBank/DDBJ whole genome shotgun (WGS) entry which is preliminary data.</text>
</comment>
<keyword evidence="9" id="KW-0975">Bacterial flagellum</keyword>
<dbReference type="EMBL" id="BBMN01000016">
    <property type="protein sequence ID" value="GAL07324.1"/>
    <property type="molecule type" value="Genomic_DNA"/>
</dbReference>
<dbReference type="AlphaFoldDB" id="A0A090QZP0"/>
<evidence type="ECO:0000256" key="2">
    <source>
        <dbReference type="ARBA" id="ARBA00004202"/>
    </source>
</evidence>
<dbReference type="PANTHER" id="PTHR30034:SF6">
    <property type="entry name" value="YOP PROTEINS TRANSLOCATION PROTEIN Q"/>
    <property type="match status" value="1"/>
</dbReference>
<evidence type="ECO:0000256" key="3">
    <source>
        <dbReference type="ARBA" id="ARBA00011049"/>
    </source>
</evidence>
<comment type="subcellular location">
    <subcellularLocation>
        <location evidence="1">Bacterial flagellum basal body</location>
    </subcellularLocation>
    <subcellularLocation>
        <location evidence="2">Cell membrane</location>
        <topology evidence="2">Peripheral membrane protein</topology>
    </subcellularLocation>
</comment>
<dbReference type="GO" id="GO:0005886">
    <property type="term" value="C:plasma membrane"/>
    <property type="evidence" value="ECO:0007669"/>
    <property type="project" value="UniProtKB-SubCell"/>
</dbReference>
<comment type="similarity">
    <text evidence="3">Belongs to the FliM family.</text>
</comment>
<evidence type="ECO:0000256" key="7">
    <source>
        <dbReference type="ARBA" id="ARBA00022779"/>
    </source>
</evidence>
<dbReference type="Pfam" id="PF02154">
    <property type="entry name" value="FliM"/>
    <property type="match status" value="1"/>
</dbReference>
<keyword evidence="5" id="KW-1003">Cell membrane</keyword>
<organism evidence="12 13">
    <name type="scientific">Photobacterium aphoticum</name>
    <dbReference type="NCBI Taxonomy" id="754436"/>
    <lineage>
        <taxon>Bacteria</taxon>
        <taxon>Pseudomonadati</taxon>
        <taxon>Pseudomonadota</taxon>
        <taxon>Gammaproteobacteria</taxon>
        <taxon>Vibrionales</taxon>
        <taxon>Vibrionaceae</taxon>
        <taxon>Photobacterium</taxon>
    </lineage>
</organism>
<dbReference type="InterPro" id="IPR001543">
    <property type="entry name" value="FliN-like_C"/>
</dbReference>
<keyword evidence="12" id="KW-0969">Cilium</keyword>